<keyword evidence="2" id="KW-0032">Aminotransferase</keyword>
<feature type="non-terminal residue" evidence="2">
    <location>
        <position position="72"/>
    </location>
</feature>
<evidence type="ECO:0000313" key="2">
    <source>
        <dbReference type="EMBL" id="MDG6194571.1"/>
    </source>
</evidence>
<dbReference type="GO" id="GO:0008483">
    <property type="term" value="F:transaminase activity"/>
    <property type="evidence" value="ECO:0007669"/>
    <property type="project" value="UniProtKB-KW"/>
</dbReference>
<organism evidence="2 3">
    <name type="scientific">Lactococcus formosensis</name>
    <dbReference type="NCBI Taxonomy" id="1281486"/>
    <lineage>
        <taxon>Bacteria</taxon>
        <taxon>Bacillati</taxon>
        <taxon>Bacillota</taxon>
        <taxon>Bacilli</taxon>
        <taxon>Lactobacillales</taxon>
        <taxon>Streptococcaceae</taxon>
        <taxon>Lactococcus</taxon>
    </lineage>
</organism>
<dbReference type="Gene3D" id="2.70.40.10">
    <property type="match status" value="1"/>
</dbReference>
<name>A0A9X4SH47_9LACT</name>
<dbReference type="Proteomes" id="UP001153203">
    <property type="component" value="Unassembled WGS sequence"/>
</dbReference>
<sequence length="72" mass="7942">MNRYFKKISNNALMPERATKGSAGYDISASETVTIQPGEIKLVSTGLAVQMEQDDVMLLIDRSSNPRKRGLV</sequence>
<feature type="domain" description="dUTPase-like" evidence="1">
    <location>
        <begin position="11"/>
        <end position="71"/>
    </location>
</feature>
<accession>A0A9X4SH47</accession>
<keyword evidence="2" id="KW-0808">Transferase</keyword>
<dbReference type="SUPFAM" id="SSF51283">
    <property type="entry name" value="dUTPase-like"/>
    <property type="match status" value="1"/>
</dbReference>
<proteinExistence type="predicted"/>
<comment type="caution">
    <text evidence="2">The sequence shown here is derived from an EMBL/GenBank/DDBJ whole genome shotgun (WGS) entry which is preliminary data.</text>
</comment>
<dbReference type="InterPro" id="IPR029054">
    <property type="entry name" value="dUTPase-like"/>
</dbReference>
<dbReference type="EMBL" id="JAMWGI010000021">
    <property type="protein sequence ID" value="MDG6194571.1"/>
    <property type="molecule type" value="Genomic_DNA"/>
</dbReference>
<evidence type="ECO:0000259" key="1">
    <source>
        <dbReference type="Pfam" id="PF00692"/>
    </source>
</evidence>
<reference evidence="2" key="1">
    <citation type="submission" date="2022-06" db="EMBL/GenBank/DDBJ databases">
        <title>Lactococcus from bovine mastitis in China.</title>
        <authorList>
            <person name="Lin Y."/>
            <person name="Han B."/>
        </authorList>
    </citation>
    <scope>NUCLEOTIDE SEQUENCE</scope>
    <source>
        <strain evidence="2">Hebei-B-39</strain>
    </source>
</reference>
<protein>
    <submittedName>
        <fullName evidence="2">Aminotransferase</fullName>
    </submittedName>
</protein>
<evidence type="ECO:0000313" key="3">
    <source>
        <dbReference type="Proteomes" id="UP001153203"/>
    </source>
</evidence>
<gene>
    <name evidence="2" type="ORF">NF708_11460</name>
</gene>
<dbReference type="Pfam" id="PF00692">
    <property type="entry name" value="dUTPase"/>
    <property type="match status" value="1"/>
</dbReference>
<dbReference type="InterPro" id="IPR036157">
    <property type="entry name" value="dUTPase-like_sf"/>
</dbReference>
<dbReference type="AlphaFoldDB" id="A0A9X4SH47"/>